<evidence type="ECO:0000313" key="4">
    <source>
        <dbReference type="RefSeq" id="XP_028967282.1"/>
    </source>
</evidence>
<dbReference type="RefSeq" id="XP_028967282.1">
    <property type="nucleotide sequence ID" value="XM_029111449.1"/>
</dbReference>
<keyword evidence="3" id="KW-1185">Reference proteome</keyword>
<feature type="compositionally biased region" description="Basic residues" evidence="1">
    <location>
        <begin position="137"/>
        <end position="181"/>
    </location>
</feature>
<sequence>MQVFNVVLALAAISCSGLVSAKHAKLVIGGAAAGGAGAVGAGGGFLAGSHIGSLLIKHGIIHGHQGQKEVLLPPKHVYLKHHEPIAHHGPIEPLHAAPAHHAPIAIKHEEPLISAPHHHLHHEAGHHHLHHEPEHHLLHHHHGHDLHHHGHDNHHHHHHGHDHHHHEHDHHHHHHHGHEHHHAVEHAEVSHATHHAPIVHAAPIAEHAPWHVAPAHIHHVEHVEHAHHGPTHVKKHEPLYRGNVVIKKKIPAKGHHFSIHGYQFSIGRKPKTLLHKKHFFLHPAPVIVKPYFVKKHPEPKLIKAVVPVPAPIKAVAPIEQGPIVLPMKDGHGPAAGPWAQAPIIINEPAGPIAQPVIKAAAPVAVPVIKEAGAVEGGWPEGNDAHSPILKILGPIFDAPLPVIGGHDAW</sequence>
<accession>A0AAJ7SEN0</accession>
<protein>
    <submittedName>
        <fullName evidence="4">Uncharacterized transmembrane protein DDB_G0281039</fullName>
    </submittedName>
</protein>
<dbReference type="KEGG" id="goe:100904417"/>
<reference evidence="4" key="1">
    <citation type="submission" date="2025-08" db="UniProtKB">
        <authorList>
            <consortium name="RefSeq"/>
        </authorList>
    </citation>
    <scope>IDENTIFICATION</scope>
</reference>
<dbReference type="GeneID" id="100904417"/>
<feature type="chain" id="PRO_5042531089" evidence="2">
    <location>
        <begin position="22"/>
        <end position="409"/>
    </location>
</feature>
<feature type="signal peptide" evidence="2">
    <location>
        <begin position="1"/>
        <end position="21"/>
    </location>
</feature>
<evidence type="ECO:0000313" key="3">
    <source>
        <dbReference type="Proteomes" id="UP000694867"/>
    </source>
</evidence>
<keyword evidence="2" id="KW-0732">Signal</keyword>
<feature type="region of interest" description="Disordered" evidence="1">
    <location>
        <begin position="137"/>
        <end position="193"/>
    </location>
</feature>
<gene>
    <name evidence="4" type="primary">LOC100904417</name>
</gene>
<evidence type="ECO:0000256" key="2">
    <source>
        <dbReference type="SAM" id="SignalP"/>
    </source>
</evidence>
<dbReference type="Proteomes" id="UP000694867">
    <property type="component" value="Unplaced"/>
</dbReference>
<organism evidence="3 4">
    <name type="scientific">Galendromus occidentalis</name>
    <name type="common">western predatory mite</name>
    <dbReference type="NCBI Taxonomy" id="34638"/>
    <lineage>
        <taxon>Eukaryota</taxon>
        <taxon>Metazoa</taxon>
        <taxon>Ecdysozoa</taxon>
        <taxon>Arthropoda</taxon>
        <taxon>Chelicerata</taxon>
        <taxon>Arachnida</taxon>
        <taxon>Acari</taxon>
        <taxon>Parasitiformes</taxon>
        <taxon>Mesostigmata</taxon>
        <taxon>Gamasina</taxon>
        <taxon>Phytoseioidea</taxon>
        <taxon>Phytoseiidae</taxon>
        <taxon>Typhlodrominae</taxon>
        <taxon>Galendromus</taxon>
    </lineage>
</organism>
<evidence type="ECO:0000256" key="1">
    <source>
        <dbReference type="SAM" id="MobiDB-lite"/>
    </source>
</evidence>
<feature type="compositionally biased region" description="Basic and acidic residues" evidence="1">
    <location>
        <begin position="182"/>
        <end position="191"/>
    </location>
</feature>
<proteinExistence type="predicted"/>
<keyword evidence="4" id="KW-0812">Transmembrane</keyword>
<dbReference type="AlphaFoldDB" id="A0AAJ7SEN0"/>
<name>A0AAJ7SEN0_9ACAR</name>
<keyword evidence="4" id="KW-0472">Membrane</keyword>